<comment type="caution">
    <text evidence="2">The sequence shown here is derived from an EMBL/GenBank/DDBJ whole genome shotgun (WGS) entry which is preliminary data.</text>
</comment>
<protein>
    <submittedName>
        <fullName evidence="2">Uncharacterized protein</fullName>
    </submittedName>
</protein>
<proteinExistence type="predicted"/>
<dbReference type="EMBL" id="JAIWYP010000014">
    <property type="protein sequence ID" value="KAH3711391.1"/>
    <property type="molecule type" value="Genomic_DNA"/>
</dbReference>
<gene>
    <name evidence="2" type="ORF">DPMN_071060</name>
</gene>
<dbReference type="AlphaFoldDB" id="A0A9D4BPB5"/>
<evidence type="ECO:0000313" key="3">
    <source>
        <dbReference type="Proteomes" id="UP000828390"/>
    </source>
</evidence>
<sequence length="78" mass="8684">MSTDWNRRRKMSKTTITFTSPLSQRNTSSSSKLETNVAKESCVVTCIMPSCSSDARLLFISITQSPKRLALLSDVLAR</sequence>
<evidence type="ECO:0000313" key="2">
    <source>
        <dbReference type="EMBL" id="KAH3711391.1"/>
    </source>
</evidence>
<accession>A0A9D4BPB5</accession>
<reference evidence="2" key="1">
    <citation type="journal article" date="2019" name="bioRxiv">
        <title>The Genome of the Zebra Mussel, Dreissena polymorpha: A Resource for Invasive Species Research.</title>
        <authorList>
            <person name="McCartney M.A."/>
            <person name="Auch B."/>
            <person name="Kono T."/>
            <person name="Mallez S."/>
            <person name="Zhang Y."/>
            <person name="Obille A."/>
            <person name="Becker A."/>
            <person name="Abrahante J.E."/>
            <person name="Garbe J."/>
            <person name="Badalamenti J.P."/>
            <person name="Herman A."/>
            <person name="Mangelson H."/>
            <person name="Liachko I."/>
            <person name="Sullivan S."/>
            <person name="Sone E.D."/>
            <person name="Koren S."/>
            <person name="Silverstein K.A.T."/>
            <person name="Beckman K.B."/>
            <person name="Gohl D.M."/>
        </authorList>
    </citation>
    <scope>NUCLEOTIDE SEQUENCE</scope>
    <source>
        <strain evidence="2">Duluth1</strain>
        <tissue evidence="2">Whole animal</tissue>
    </source>
</reference>
<dbReference type="Proteomes" id="UP000828390">
    <property type="component" value="Unassembled WGS sequence"/>
</dbReference>
<evidence type="ECO:0000256" key="1">
    <source>
        <dbReference type="SAM" id="MobiDB-lite"/>
    </source>
</evidence>
<name>A0A9D4BPB5_DREPO</name>
<organism evidence="2 3">
    <name type="scientific">Dreissena polymorpha</name>
    <name type="common">Zebra mussel</name>
    <name type="synonym">Mytilus polymorpha</name>
    <dbReference type="NCBI Taxonomy" id="45954"/>
    <lineage>
        <taxon>Eukaryota</taxon>
        <taxon>Metazoa</taxon>
        <taxon>Spiralia</taxon>
        <taxon>Lophotrochozoa</taxon>
        <taxon>Mollusca</taxon>
        <taxon>Bivalvia</taxon>
        <taxon>Autobranchia</taxon>
        <taxon>Heteroconchia</taxon>
        <taxon>Euheterodonta</taxon>
        <taxon>Imparidentia</taxon>
        <taxon>Neoheterodontei</taxon>
        <taxon>Myida</taxon>
        <taxon>Dreissenoidea</taxon>
        <taxon>Dreissenidae</taxon>
        <taxon>Dreissena</taxon>
    </lineage>
</organism>
<keyword evidence="3" id="KW-1185">Reference proteome</keyword>
<feature type="compositionally biased region" description="Polar residues" evidence="1">
    <location>
        <begin position="13"/>
        <end position="33"/>
    </location>
</feature>
<reference evidence="2" key="2">
    <citation type="submission" date="2020-11" db="EMBL/GenBank/DDBJ databases">
        <authorList>
            <person name="McCartney M.A."/>
            <person name="Auch B."/>
            <person name="Kono T."/>
            <person name="Mallez S."/>
            <person name="Becker A."/>
            <person name="Gohl D.M."/>
            <person name="Silverstein K.A.T."/>
            <person name="Koren S."/>
            <person name="Bechman K.B."/>
            <person name="Herman A."/>
            <person name="Abrahante J.E."/>
            <person name="Garbe J."/>
        </authorList>
    </citation>
    <scope>NUCLEOTIDE SEQUENCE</scope>
    <source>
        <strain evidence="2">Duluth1</strain>
        <tissue evidence="2">Whole animal</tissue>
    </source>
</reference>
<feature type="region of interest" description="Disordered" evidence="1">
    <location>
        <begin position="1"/>
        <end position="33"/>
    </location>
</feature>